<dbReference type="PANTHER" id="PTHR45615:SF40">
    <property type="entry name" value="MYOSIN HEAVY CHAIN, NON-MUSCLE"/>
    <property type="match status" value="1"/>
</dbReference>
<organism evidence="3 4">
    <name type="scientific">Mesocestoides corti</name>
    <name type="common">Flatworm</name>
    <dbReference type="NCBI Taxonomy" id="53468"/>
    <lineage>
        <taxon>Eukaryota</taxon>
        <taxon>Metazoa</taxon>
        <taxon>Spiralia</taxon>
        <taxon>Lophotrochozoa</taxon>
        <taxon>Platyhelminthes</taxon>
        <taxon>Cestoda</taxon>
        <taxon>Eucestoda</taxon>
        <taxon>Cyclophyllidea</taxon>
        <taxon>Mesocestoididae</taxon>
        <taxon>Mesocestoides</taxon>
    </lineage>
</organism>
<feature type="coiled-coil region" evidence="1">
    <location>
        <begin position="261"/>
        <end position="391"/>
    </location>
</feature>
<name>A0A158QVR5_MESCO</name>
<dbReference type="GO" id="GO:0005737">
    <property type="term" value="C:cytoplasm"/>
    <property type="evidence" value="ECO:0007669"/>
    <property type="project" value="TreeGrafter"/>
</dbReference>
<dbReference type="Proteomes" id="UP000267029">
    <property type="component" value="Unassembled WGS sequence"/>
</dbReference>
<gene>
    <name evidence="3" type="ORF">MCOS_LOCUS8326</name>
</gene>
<dbReference type="OrthoDB" id="6255335at2759"/>
<dbReference type="GO" id="GO:0032982">
    <property type="term" value="C:myosin filament"/>
    <property type="evidence" value="ECO:0007669"/>
    <property type="project" value="TreeGrafter"/>
</dbReference>
<reference evidence="3 4" key="1">
    <citation type="submission" date="2018-10" db="EMBL/GenBank/DDBJ databases">
        <authorList>
            <consortium name="Pathogen Informatics"/>
        </authorList>
    </citation>
    <scope>NUCLEOTIDE SEQUENCE [LARGE SCALE GENOMIC DNA]</scope>
</reference>
<dbReference type="PANTHER" id="PTHR45615">
    <property type="entry name" value="MYOSIN HEAVY CHAIN, NON-MUSCLE"/>
    <property type="match status" value="1"/>
</dbReference>
<feature type="region of interest" description="Disordered" evidence="2">
    <location>
        <begin position="563"/>
        <end position="584"/>
    </location>
</feature>
<dbReference type="GO" id="GO:0000146">
    <property type="term" value="F:microfilament motor activity"/>
    <property type="evidence" value="ECO:0007669"/>
    <property type="project" value="TreeGrafter"/>
</dbReference>
<evidence type="ECO:0000313" key="3">
    <source>
        <dbReference type="EMBL" id="VDD82323.1"/>
    </source>
</evidence>
<feature type="region of interest" description="Disordered" evidence="2">
    <location>
        <begin position="757"/>
        <end position="783"/>
    </location>
</feature>
<feature type="compositionally biased region" description="Basic and acidic residues" evidence="2">
    <location>
        <begin position="821"/>
        <end position="838"/>
    </location>
</feature>
<dbReference type="GO" id="GO:0016460">
    <property type="term" value="C:myosin II complex"/>
    <property type="evidence" value="ECO:0007669"/>
    <property type="project" value="TreeGrafter"/>
</dbReference>
<feature type="coiled-coil region" evidence="1">
    <location>
        <begin position="598"/>
        <end position="746"/>
    </location>
</feature>
<evidence type="ECO:0000313" key="4">
    <source>
        <dbReference type="Proteomes" id="UP000267029"/>
    </source>
</evidence>
<feature type="coiled-coil region" evidence="1">
    <location>
        <begin position="118"/>
        <end position="222"/>
    </location>
</feature>
<sequence length="851" mass="97282">MVSRFLNDGEMEYLTESSVDMAESDSCVSEMNPRPAQMCTVGEDEIPVFVEDSFNAKVGNNPDQQEHKHYSPLTPKPKGDDSIELLPPRRYSLPGIAEEGTMMPGNTAKGYLLLRQKCSAQKKELIKLRDKLRAANENCVELVQAKERLQAELIASEKARSHQATLLSRTIVDKEVIQSEAKACEQELADVEEKIKELSQDIHAKETRIAELEGNLSRTTIEPIAATIKYRFFVFKDELLNCRDALEKSEAKMDDLGASFEDFLREREERLLAKLQATNDEAEAEKRRLMNELESLRLSHEEDVRVRTRKEIARQEADARTILQLQRDLAQLKEQLEAQNGEMSNMKDQNEKLMEERNSLQNTTQETRTLLAKFESDAAKERSKSEKLEAELIASRIALANSERAAHELSLERDIALEKNESSAKRFEAMHAEIAELKAIIQNSNQKISVLEENNREFEKRNASLQKRLKQAEEEKDEAEVETKRLEDKMTTIKKEKHDLETTLKEMRARMADLEHKNMSVDGEVKELQLCLARTEKEREANQAALVEGLRMVGIPTAECRETAAPVTHRKSDEKNPDQGGRSRWKRGGYVLNFAKAAQSFLNKIMSLESENSKLQSRLMTQDAHLSDQRAQATCLNDTLLKLEEHLRRAREENKQISLECTKVKKQLESHKLALSKYRDAKHALQEKLARREEMLKHASTGPKNDVEFDKYAKLTVNFEKARSVIQELNSRQKLLKDQLDEAKAVLAKYDVDYRGPSEVCNVPQPRQQTKEPEPKKRSTSLFAKKASAIVTESLDSEGHLCAESFRTHLRKALNVSNLRSPDRSHQEHDPQPRERSTVPRYNGDGADNYQ</sequence>
<dbReference type="GO" id="GO:0051015">
    <property type="term" value="F:actin filament binding"/>
    <property type="evidence" value="ECO:0007669"/>
    <property type="project" value="TreeGrafter"/>
</dbReference>
<feature type="region of interest" description="Disordered" evidence="2">
    <location>
        <begin position="53"/>
        <end position="83"/>
    </location>
</feature>
<dbReference type="EMBL" id="UXSR01005493">
    <property type="protein sequence ID" value="VDD82323.1"/>
    <property type="molecule type" value="Genomic_DNA"/>
</dbReference>
<dbReference type="Gene3D" id="1.20.5.340">
    <property type="match status" value="1"/>
</dbReference>
<protein>
    <submittedName>
        <fullName evidence="3">Uncharacterized protein</fullName>
    </submittedName>
</protein>
<evidence type="ECO:0000256" key="2">
    <source>
        <dbReference type="SAM" id="MobiDB-lite"/>
    </source>
</evidence>
<keyword evidence="4" id="KW-1185">Reference proteome</keyword>
<feature type="coiled-coil region" evidence="1">
    <location>
        <begin position="427"/>
        <end position="524"/>
    </location>
</feature>
<evidence type="ECO:0000256" key="1">
    <source>
        <dbReference type="SAM" id="Coils"/>
    </source>
</evidence>
<dbReference type="AlphaFoldDB" id="A0A158QVR5"/>
<keyword evidence="1" id="KW-0175">Coiled coil</keyword>
<accession>A0A158QVR5</accession>
<dbReference type="STRING" id="53468.A0A158QVR5"/>
<feature type="region of interest" description="Disordered" evidence="2">
    <location>
        <begin position="815"/>
        <end position="851"/>
    </location>
</feature>
<dbReference type="SUPFAM" id="SSF57997">
    <property type="entry name" value="Tropomyosin"/>
    <property type="match status" value="1"/>
</dbReference>
<proteinExistence type="predicted"/>